<reference evidence="2 3" key="1">
    <citation type="submission" date="2021-02" db="EMBL/GenBank/DDBJ databases">
        <title>Plant Genome Project.</title>
        <authorList>
            <person name="Zhang R.-G."/>
        </authorList>
    </citation>
    <scope>NUCLEOTIDE SEQUENCE [LARGE SCALE GENOMIC DNA]</scope>
    <source>
        <tissue evidence="2">Leaves</tissue>
    </source>
</reference>
<dbReference type="EMBL" id="JAFEMO010000008">
    <property type="protein sequence ID" value="KAH7565995.1"/>
    <property type="molecule type" value="Genomic_DNA"/>
</dbReference>
<accession>A0ABQ8HNR9</accession>
<sequence>MTEKLCKILREFKPIIVMVLIQLELAGVNLLYKLALDDGMSMRIMIAYRFIFTTACVVPLALIFERFREATVIRKNDKDGAAKVGGNKWDKESQGLMEGISVFDAIMKTIIIVNEQDLQAGLHRNSVGLRLQVGLICVNTPNMRSQMEQGIGPSPSEGNECKWKEVAELVVDCDEKRA</sequence>
<evidence type="ECO:0000313" key="3">
    <source>
        <dbReference type="Proteomes" id="UP000827721"/>
    </source>
</evidence>
<keyword evidence="1" id="KW-0812">Transmembrane</keyword>
<keyword evidence="1" id="KW-0472">Membrane</keyword>
<proteinExistence type="predicted"/>
<organism evidence="2 3">
    <name type="scientific">Xanthoceras sorbifolium</name>
    <dbReference type="NCBI Taxonomy" id="99658"/>
    <lineage>
        <taxon>Eukaryota</taxon>
        <taxon>Viridiplantae</taxon>
        <taxon>Streptophyta</taxon>
        <taxon>Embryophyta</taxon>
        <taxon>Tracheophyta</taxon>
        <taxon>Spermatophyta</taxon>
        <taxon>Magnoliopsida</taxon>
        <taxon>eudicotyledons</taxon>
        <taxon>Gunneridae</taxon>
        <taxon>Pentapetalae</taxon>
        <taxon>rosids</taxon>
        <taxon>malvids</taxon>
        <taxon>Sapindales</taxon>
        <taxon>Sapindaceae</taxon>
        <taxon>Xanthoceroideae</taxon>
        <taxon>Xanthoceras</taxon>
    </lineage>
</organism>
<feature type="transmembrane region" description="Helical" evidence="1">
    <location>
        <begin position="44"/>
        <end position="64"/>
    </location>
</feature>
<evidence type="ECO:0008006" key="4">
    <source>
        <dbReference type="Google" id="ProtNLM"/>
    </source>
</evidence>
<keyword evidence="3" id="KW-1185">Reference proteome</keyword>
<keyword evidence="1" id="KW-1133">Transmembrane helix</keyword>
<feature type="transmembrane region" description="Helical" evidence="1">
    <location>
        <begin position="12"/>
        <end position="32"/>
    </location>
</feature>
<comment type="caution">
    <text evidence="2">The sequence shown here is derived from an EMBL/GenBank/DDBJ whole genome shotgun (WGS) entry which is preliminary data.</text>
</comment>
<protein>
    <recommendedName>
        <fullName evidence="4">WAT1-related protein</fullName>
    </recommendedName>
</protein>
<gene>
    <name evidence="2" type="ORF">JRO89_XS08G0055100</name>
</gene>
<name>A0ABQ8HNR9_9ROSI</name>
<evidence type="ECO:0000256" key="1">
    <source>
        <dbReference type="SAM" id="Phobius"/>
    </source>
</evidence>
<dbReference type="Proteomes" id="UP000827721">
    <property type="component" value="Unassembled WGS sequence"/>
</dbReference>
<evidence type="ECO:0000313" key="2">
    <source>
        <dbReference type="EMBL" id="KAH7565995.1"/>
    </source>
</evidence>